<evidence type="ECO:0000313" key="5">
    <source>
        <dbReference type="Proteomes" id="UP000297477"/>
    </source>
</evidence>
<feature type="compositionally biased region" description="Polar residues" evidence="3">
    <location>
        <begin position="11"/>
        <end position="21"/>
    </location>
</feature>
<dbReference type="Proteomes" id="UP000297477">
    <property type="component" value="Unassembled WGS sequence"/>
</dbReference>
<gene>
    <name evidence="4" type="ORF">E4A49_04355</name>
</gene>
<dbReference type="Gene3D" id="2.30.30.110">
    <property type="match status" value="1"/>
</dbReference>
<sequence length="141" mass="15657">MGVRGRAEGWSSGNGTSHFLRQRGTTVTVELHRGDVVWADVNPTLGREQAGRRPVLVVASDLFLAKADTPAIVLPCTTADRGWPNHVRLTGPHLELPRPTFVLTEQPRMITRDRLGSLLGRVDVTTMREVDVWLRDFLALP</sequence>
<protein>
    <submittedName>
        <fullName evidence="4">Type II toxin-antitoxin system PemK/MazF family toxin</fullName>
    </submittedName>
</protein>
<evidence type="ECO:0000313" key="4">
    <source>
        <dbReference type="EMBL" id="TFI00028.1"/>
    </source>
</evidence>
<comment type="similarity">
    <text evidence="1">Belongs to the PemK/MazF family.</text>
</comment>
<dbReference type="EMBL" id="SPKT01000006">
    <property type="protein sequence ID" value="TFI00028.1"/>
    <property type="molecule type" value="Genomic_DNA"/>
</dbReference>
<dbReference type="InterPro" id="IPR003477">
    <property type="entry name" value="PemK-like"/>
</dbReference>
<dbReference type="PANTHER" id="PTHR33988">
    <property type="entry name" value="ENDORIBONUCLEASE MAZF-RELATED"/>
    <property type="match status" value="1"/>
</dbReference>
<dbReference type="Pfam" id="PF02452">
    <property type="entry name" value="PemK_toxin"/>
    <property type="match status" value="1"/>
</dbReference>
<keyword evidence="2" id="KW-1277">Toxin-antitoxin system</keyword>
<name>A0ABY2K1Q5_9MICC</name>
<reference evidence="4 5" key="1">
    <citation type="submission" date="2019-03" db="EMBL/GenBank/DDBJ databases">
        <title>Reclassification of Micrococcus aloeverae and Micrococcus yunnanensis as later heterotypic synonyms of Micrococcus luteus.</title>
        <authorList>
            <person name="Huang C.-H."/>
        </authorList>
    </citation>
    <scope>NUCLEOTIDE SEQUENCE [LARGE SCALE GENOMIC DNA]</scope>
    <source>
        <strain evidence="4 5">BCRC 12151</strain>
    </source>
</reference>
<dbReference type="InterPro" id="IPR011067">
    <property type="entry name" value="Plasmid_toxin/cell-grow_inhib"/>
</dbReference>
<accession>A0ABY2K1Q5</accession>
<dbReference type="SUPFAM" id="SSF50118">
    <property type="entry name" value="Cell growth inhibitor/plasmid maintenance toxic component"/>
    <property type="match status" value="1"/>
</dbReference>
<comment type="caution">
    <text evidence="4">The sequence shown here is derived from an EMBL/GenBank/DDBJ whole genome shotgun (WGS) entry which is preliminary data.</text>
</comment>
<organism evidence="4 5">
    <name type="scientific">Micrococcus lylae</name>
    <dbReference type="NCBI Taxonomy" id="1273"/>
    <lineage>
        <taxon>Bacteria</taxon>
        <taxon>Bacillati</taxon>
        <taxon>Actinomycetota</taxon>
        <taxon>Actinomycetes</taxon>
        <taxon>Micrococcales</taxon>
        <taxon>Micrococcaceae</taxon>
        <taxon>Micrococcus</taxon>
    </lineage>
</organism>
<proteinExistence type="inferred from homology"/>
<evidence type="ECO:0000256" key="3">
    <source>
        <dbReference type="SAM" id="MobiDB-lite"/>
    </source>
</evidence>
<evidence type="ECO:0000256" key="2">
    <source>
        <dbReference type="ARBA" id="ARBA00022649"/>
    </source>
</evidence>
<evidence type="ECO:0000256" key="1">
    <source>
        <dbReference type="ARBA" id="ARBA00007521"/>
    </source>
</evidence>
<feature type="region of interest" description="Disordered" evidence="3">
    <location>
        <begin position="1"/>
        <end position="21"/>
    </location>
</feature>
<keyword evidence="5" id="KW-1185">Reference proteome</keyword>